<dbReference type="GO" id="GO:0003746">
    <property type="term" value="F:translation elongation factor activity"/>
    <property type="evidence" value="ECO:0007669"/>
    <property type="project" value="UniProtKB-KW"/>
</dbReference>
<dbReference type="InterPro" id="IPR009000">
    <property type="entry name" value="Transl_B-barrel_sf"/>
</dbReference>
<evidence type="ECO:0000313" key="2">
    <source>
        <dbReference type="Proteomes" id="UP000177697"/>
    </source>
</evidence>
<reference evidence="1 2" key="1">
    <citation type="journal article" date="2016" name="Nat. Commun.">
        <title>Thousands of microbial genomes shed light on interconnected biogeochemical processes in an aquifer system.</title>
        <authorList>
            <person name="Anantharaman K."/>
            <person name="Brown C.T."/>
            <person name="Hug L.A."/>
            <person name="Sharon I."/>
            <person name="Castelle C.J."/>
            <person name="Probst A.J."/>
            <person name="Thomas B.C."/>
            <person name="Singh A."/>
            <person name="Wilkins M.J."/>
            <person name="Karaoz U."/>
            <person name="Brodie E.L."/>
            <person name="Williams K.H."/>
            <person name="Hubbard S.S."/>
            <person name="Banfield J.F."/>
        </authorList>
    </citation>
    <scope>NUCLEOTIDE SEQUENCE [LARGE SCALE GENOMIC DNA]</scope>
</reference>
<organism evidence="1 2">
    <name type="scientific">Candidatus Zambryskibacteria bacterium RIFOXYC1_FULL_39_10</name>
    <dbReference type="NCBI Taxonomy" id="1802779"/>
    <lineage>
        <taxon>Bacteria</taxon>
        <taxon>Candidatus Zambryskiibacteriota</taxon>
    </lineage>
</organism>
<protein>
    <submittedName>
        <fullName evidence="1">Translation elongation factor-like protein</fullName>
    </submittedName>
</protein>
<keyword evidence="1" id="KW-0648">Protein biosynthesis</keyword>
<dbReference type="Proteomes" id="UP000177697">
    <property type="component" value="Unassembled WGS sequence"/>
</dbReference>
<keyword evidence="1" id="KW-0251">Elongation factor</keyword>
<accession>A0A1G2V482</accession>
<dbReference type="EMBL" id="MHWW01000002">
    <property type="protein sequence ID" value="OHB16415.1"/>
    <property type="molecule type" value="Genomic_DNA"/>
</dbReference>
<sequence>MKEVGRVTHYYDHLGVAIVELEANLKVGDKVKFEGHGADFEQEVDSLQVNHKQVETAGSGDVIGMKTEQKVKEGTVVEKV</sequence>
<dbReference type="SUPFAM" id="SSF50447">
    <property type="entry name" value="Translation proteins"/>
    <property type="match status" value="1"/>
</dbReference>
<dbReference type="Gene3D" id="2.40.30.10">
    <property type="entry name" value="Translation factors"/>
    <property type="match status" value="1"/>
</dbReference>
<proteinExistence type="predicted"/>
<name>A0A1G2V482_9BACT</name>
<dbReference type="AlphaFoldDB" id="A0A1G2V482"/>
<evidence type="ECO:0000313" key="1">
    <source>
        <dbReference type="EMBL" id="OHB16415.1"/>
    </source>
</evidence>
<comment type="caution">
    <text evidence="1">The sequence shown here is derived from an EMBL/GenBank/DDBJ whole genome shotgun (WGS) entry which is preliminary data.</text>
</comment>
<gene>
    <name evidence="1" type="ORF">A2431_01820</name>
</gene>